<dbReference type="InterPro" id="IPR008995">
    <property type="entry name" value="Mo/tungstate-bd_C_term_dom"/>
</dbReference>
<dbReference type="InterPro" id="IPR017871">
    <property type="entry name" value="ABC_transporter-like_CS"/>
</dbReference>
<dbReference type="PANTHER" id="PTHR43875:SF1">
    <property type="entry name" value="OSMOPROTECTIVE COMPOUNDS UPTAKE ATP-BINDING PROTEIN GGTA"/>
    <property type="match status" value="1"/>
</dbReference>
<evidence type="ECO:0000259" key="5">
    <source>
        <dbReference type="PROSITE" id="PS50893"/>
    </source>
</evidence>
<gene>
    <name evidence="6" type="ORF">GCM10010862_40040</name>
</gene>
<dbReference type="Gene3D" id="3.40.50.300">
    <property type="entry name" value="P-loop containing nucleotide triphosphate hydrolases"/>
    <property type="match status" value="1"/>
</dbReference>
<dbReference type="PROSITE" id="PS00211">
    <property type="entry name" value="ABC_TRANSPORTER_1"/>
    <property type="match status" value="1"/>
</dbReference>
<dbReference type="InterPro" id="IPR003439">
    <property type="entry name" value="ABC_transporter-like_ATP-bd"/>
</dbReference>
<accession>A0ABQ5W9Y8</accession>
<dbReference type="SUPFAM" id="SSF52540">
    <property type="entry name" value="P-loop containing nucleoside triphosphate hydrolases"/>
    <property type="match status" value="1"/>
</dbReference>
<dbReference type="InterPro" id="IPR013611">
    <property type="entry name" value="Transp-assoc_OB_typ2"/>
</dbReference>
<dbReference type="SMART" id="SM00382">
    <property type="entry name" value="AAA"/>
    <property type="match status" value="1"/>
</dbReference>
<organism evidence="6 7">
    <name type="scientific">Devosia nitrariae</name>
    <dbReference type="NCBI Taxonomy" id="2071872"/>
    <lineage>
        <taxon>Bacteria</taxon>
        <taxon>Pseudomonadati</taxon>
        <taxon>Pseudomonadota</taxon>
        <taxon>Alphaproteobacteria</taxon>
        <taxon>Hyphomicrobiales</taxon>
        <taxon>Devosiaceae</taxon>
        <taxon>Devosia</taxon>
    </lineage>
</organism>
<dbReference type="SUPFAM" id="SSF50331">
    <property type="entry name" value="MOP-like"/>
    <property type="match status" value="1"/>
</dbReference>
<keyword evidence="7" id="KW-1185">Reference proteome</keyword>
<keyword evidence="4 6" id="KW-0067">ATP-binding</keyword>
<dbReference type="Gene3D" id="2.40.50.100">
    <property type="match status" value="1"/>
</dbReference>
<evidence type="ECO:0000256" key="1">
    <source>
        <dbReference type="ARBA" id="ARBA00005417"/>
    </source>
</evidence>
<dbReference type="Gene3D" id="2.40.50.140">
    <property type="entry name" value="Nucleic acid-binding proteins"/>
    <property type="match status" value="1"/>
</dbReference>
<keyword evidence="2" id="KW-0813">Transport</keyword>
<dbReference type="PANTHER" id="PTHR43875">
    <property type="entry name" value="MALTODEXTRIN IMPORT ATP-BINDING PROTEIN MSMX"/>
    <property type="match status" value="1"/>
</dbReference>
<dbReference type="Pfam" id="PF00005">
    <property type="entry name" value="ABC_tran"/>
    <property type="match status" value="1"/>
</dbReference>
<sequence>MAEVVLKDVMKNYGSLYAVNNVSFAVEHGEFVALVGPSGCGKTTTLNLIAGLIPMSGGDIVIGDRVVNDLDPKDRDIAMVFQNYALYPNKSVFKNLAFPLQMRKLPKAEIEAKVMAAAKVLDISHLLERRPRELSGGQQQRVALGRALVRDPAAFLMDEPLSNLDAKLRVAMRSELKRFHHNLNATVIYVTHDQLEAVTMADKMAVMHGGVLQQYDTPANVFGNPVNTFVASFVGSPAMSLIPLDVVSKGTEVALRSPEEGWELPLSPMNARKASASSNGKLVLGARHSTLKLHKSAAAGAAPGKVYTVEPTGDVTFAQIFVNGAVVNISLDPTVAIEPDEAVWIEFDQDRMHLFDGETTMALKAA</sequence>
<dbReference type="GO" id="GO:0005524">
    <property type="term" value="F:ATP binding"/>
    <property type="evidence" value="ECO:0007669"/>
    <property type="project" value="UniProtKB-KW"/>
</dbReference>
<reference evidence="7" key="1">
    <citation type="journal article" date="2019" name="Int. J. Syst. Evol. Microbiol.">
        <title>The Global Catalogue of Microorganisms (GCM) 10K type strain sequencing project: providing services to taxonomists for standard genome sequencing and annotation.</title>
        <authorList>
            <consortium name="The Broad Institute Genomics Platform"/>
            <consortium name="The Broad Institute Genome Sequencing Center for Infectious Disease"/>
            <person name="Wu L."/>
            <person name="Ma J."/>
        </authorList>
    </citation>
    <scope>NUCLEOTIDE SEQUENCE [LARGE SCALE GENOMIC DNA]</scope>
    <source>
        <strain evidence="7">NBRC 112416</strain>
    </source>
</reference>
<dbReference type="InterPro" id="IPR015855">
    <property type="entry name" value="ABC_transpr_MalK-like"/>
</dbReference>
<name>A0ABQ5W9Y8_9HYPH</name>
<keyword evidence="3" id="KW-0547">Nucleotide-binding</keyword>
<dbReference type="Proteomes" id="UP001156691">
    <property type="component" value="Unassembled WGS sequence"/>
</dbReference>
<dbReference type="InterPro" id="IPR027417">
    <property type="entry name" value="P-loop_NTPase"/>
</dbReference>
<protein>
    <submittedName>
        <fullName evidence="6">Sugar ABC transporter ATP-binding protein</fullName>
    </submittedName>
</protein>
<dbReference type="InterPro" id="IPR047641">
    <property type="entry name" value="ABC_transpr_MalK/UgpC-like"/>
</dbReference>
<dbReference type="CDD" id="cd03301">
    <property type="entry name" value="ABC_MalK_N"/>
    <property type="match status" value="1"/>
</dbReference>
<dbReference type="PROSITE" id="PS50893">
    <property type="entry name" value="ABC_TRANSPORTER_2"/>
    <property type="match status" value="1"/>
</dbReference>
<dbReference type="Pfam" id="PF08402">
    <property type="entry name" value="TOBE_2"/>
    <property type="match status" value="1"/>
</dbReference>
<dbReference type="EMBL" id="BSNS01000022">
    <property type="protein sequence ID" value="GLQ56745.1"/>
    <property type="molecule type" value="Genomic_DNA"/>
</dbReference>
<comment type="similarity">
    <text evidence="1">Belongs to the ABC transporter superfamily.</text>
</comment>
<dbReference type="RefSeq" id="WP_284342150.1">
    <property type="nucleotide sequence ID" value="NZ_BSNS01000022.1"/>
</dbReference>
<evidence type="ECO:0000256" key="4">
    <source>
        <dbReference type="ARBA" id="ARBA00022840"/>
    </source>
</evidence>
<comment type="caution">
    <text evidence="6">The sequence shown here is derived from an EMBL/GenBank/DDBJ whole genome shotgun (WGS) entry which is preliminary data.</text>
</comment>
<evidence type="ECO:0000256" key="2">
    <source>
        <dbReference type="ARBA" id="ARBA00022448"/>
    </source>
</evidence>
<feature type="domain" description="ABC transporter" evidence="5">
    <location>
        <begin position="4"/>
        <end position="234"/>
    </location>
</feature>
<dbReference type="InterPro" id="IPR003593">
    <property type="entry name" value="AAA+_ATPase"/>
</dbReference>
<dbReference type="InterPro" id="IPR012340">
    <property type="entry name" value="NA-bd_OB-fold"/>
</dbReference>
<evidence type="ECO:0000313" key="7">
    <source>
        <dbReference type="Proteomes" id="UP001156691"/>
    </source>
</evidence>
<evidence type="ECO:0000313" key="6">
    <source>
        <dbReference type="EMBL" id="GLQ56745.1"/>
    </source>
</evidence>
<proteinExistence type="inferred from homology"/>
<evidence type="ECO:0000256" key="3">
    <source>
        <dbReference type="ARBA" id="ARBA00022741"/>
    </source>
</evidence>